<feature type="domain" description="SSD" evidence="6">
    <location>
        <begin position="252"/>
        <end position="374"/>
    </location>
</feature>
<evidence type="ECO:0000313" key="7">
    <source>
        <dbReference type="EMBL" id="ABC29294.1"/>
    </source>
</evidence>
<keyword evidence="2" id="KW-1003">Cell membrane</keyword>
<dbReference type="KEGG" id="hch:HCH_02489"/>
<protein>
    <submittedName>
        <fullName evidence="7">Predicted exporters of the RND superfamily</fullName>
    </submittedName>
</protein>
<proteinExistence type="predicted"/>
<evidence type="ECO:0000256" key="4">
    <source>
        <dbReference type="ARBA" id="ARBA00022989"/>
    </source>
</evidence>
<keyword evidence="4" id="KW-1133">Transmembrane helix</keyword>
<accession>Q2SJ80</accession>
<dbReference type="PANTHER" id="PTHR33406">
    <property type="entry name" value="MEMBRANE PROTEIN MJ1562-RELATED"/>
    <property type="match status" value="1"/>
</dbReference>
<evidence type="ECO:0000259" key="6">
    <source>
        <dbReference type="PROSITE" id="PS50156"/>
    </source>
</evidence>
<organism evidence="7 8">
    <name type="scientific">Hahella chejuensis (strain KCTC 2396)</name>
    <dbReference type="NCBI Taxonomy" id="349521"/>
    <lineage>
        <taxon>Bacteria</taxon>
        <taxon>Pseudomonadati</taxon>
        <taxon>Pseudomonadota</taxon>
        <taxon>Gammaproteobacteria</taxon>
        <taxon>Oceanospirillales</taxon>
        <taxon>Hahellaceae</taxon>
        <taxon>Hahella</taxon>
    </lineage>
</organism>
<dbReference type="InterPro" id="IPR000731">
    <property type="entry name" value="SSD"/>
</dbReference>
<dbReference type="eggNOG" id="COG1033">
    <property type="taxonomic scope" value="Bacteria"/>
</dbReference>
<evidence type="ECO:0000256" key="3">
    <source>
        <dbReference type="ARBA" id="ARBA00022692"/>
    </source>
</evidence>
<dbReference type="HOGENOM" id="CLU_008861_1_0_6"/>
<dbReference type="AlphaFoldDB" id="Q2SJ80"/>
<keyword evidence="5" id="KW-0472">Membrane</keyword>
<dbReference type="SUPFAM" id="SSF82866">
    <property type="entry name" value="Multidrug efflux transporter AcrB transmembrane domain"/>
    <property type="match status" value="2"/>
</dbReference>
<evidence type="ECO:0000313" key="8">
    <source>
        <dbReference type="Proteomes" id="UP000000238"/>
    </source>
</evidence>
<reference evidence="7 8" key="1">
    <citation type="journal article" date="2005" name="Nucleic Acids Res.">
        <title>Genomic blueprint of Hahella chejuensis, a marine microbe producing an algicidal agent.</title>
        <authorList>
            <person name="Jeong H."/>
            <person name="Yim J.H."/>
            <person name="Lee C."/>
            <person name="Choi S.-H."/>
            <person name="Park Y.K."/>
            <person name="Yoon S.H."/>
            <person name="Hur C.-G."/>
            <person name="Kang H.-Y."/>
            <person name="Kim D."/>
            <person name="Lee H.H."/>
            <person name="Park K.H."/>
            <person name="Park S.-H."/>
            <person name="Park H.-S."/>
            <person name="Lee H.K."/>
            <person name="Oh T.K."/>
            <person name="Kim J.F."/>
        </authorList>
    </citation>
    <scope>NUCLEOTIDE SEQUENCE [LARGE SCALE GENOMIC DNA]</scope>
    <source>
        <strain evidence="7 8">KCTC 2396</strain>
    </source>
</reference>
<comment type="subcellular location">
    <subcellularLocation>
        <location evidence="1">Cell membrane</location>
        <topology evidence="1">Multi-pass membrane protein</topology>
    </subcellularLocation>
</comment>
<gene>
    <name evidence="7" type="ordered locus">HCH_02489</name>
</gene>
<dbReference type="PROSITE" id="PS50156">
    <property type="entry name" value="SSD"/>
    <property type="match status" value="2"/>
</dbReference>
<keyword evidence="8" id="KW-1185">Reference proteome</keyword>
<dbReference type="PANTHER" id="PTHR33406:SF12">
    <property type="entry name" value="BLR2997 PROTEIN"/>
    <property type="match status" value="1"/>
</dbReference>
<dbReference type="InterPro" id="IPR050545">
    <property type="entry name" value="Mycobact_MmpL"/>
</dbReference>
<dbReference type="Pfam" id="PF03176">
    <property type="entry name" value="MMPL"/>
    <property type="match status" value="2"/>
</dbReference>
<dbReference type="InterPro" id="IPR004869">
    <property type="entry name" value="MMPL_dom"/>
</dbReference>
<dbReference type="OrthoDB" id="9803781at2"/>
<evidence type="ECO:0000256" key="5">
    <source>
        <dbReference type="ARBA" id="ARBA00023136"/>
    </source>
</evidence>
<feature type="domain" description="SSD" evidence="6">
    <location>
        <begin position="630"/>
        <end position="758"/>
    </location>
</feature>
<dbReference type="EMBL" id="CP000155">
    <property type="protein sequence ID" value="ABC29294.1"/>
    <property type="molecule type" value="Genomic_DNA"/>
</dbReference>
<dbReference type="Proteomes" id="UP000000238">
    <property type="component" value="Chromosome"/>
</dbReference>
<name>Q2SJ80_HAHCH</name>
<keyword evidence="3" id="KW-0812">Transmembrane</keyword>
<dbReference type="Gene3D" id="1.20.1640.10">
    <property type="entry name" value="Multidrug efflux transporter AcrB transmembrane domain"/>
    <property type="match status" value="2"/>
</dbReference>
<sequence length="776" mass="86123">MNRLALFLAHLIIAAPKRVIACLLLLPLLLSPGLQHIKFNDDYRVYFSKDNVDLVAWENLLDTYSRTDPLIVTVEATQGADLFSPEIMEAVQRLTEELWQVDFVTRVDSIANFQHIEADAEEILVEDLILPEKLRNPGYLSSRRAIAENEPRIKDRMLSPDGKVTAIYLQLMIPDKENAIAEAAAKVRSIRDDYELRYANIDIRLGGIVMLNAAFDEYARADMATLFPLMFLIFMIIMALLFRSWKVTLCIVFSTILTVFSAFGVTGFLGIEFSPHSSIAPHVILTISVAVGIHVALSFLFGRARYPNRDEAVKHTLQQNIYPVTLTSLTTGIGFLSMLYSDVPPFQHLGVMCALGVLFAYINSMVLIPASMMLMNIQRDQSATSAISHVCKALGEFLVRRKALAAVVFLGLMAAPMYGLRYFTIDDHPVKMFEKGTEFRDDADFIDERLAGTTTIHFSLDTGVEQGISDPVFLREAEAFQQHLLDDPMINHVTSLTDTLKRVNKSLHNGDQAFYKTADSQEANAQALLFYEANLPFGQEINNEINIAKSSTRMIATIASSSSSEIIHLVDRTHQWLQDNVQSFQSRGVSVLVMFSYMIERLADNMIINAALATVLIGLVLTLTLGSVRLGLISMAPNLAPILVAFGFWSLFGGSLDFAAVLIFAMTLGVVVDDTVHFISKYLRLTRDQGMSPNEAVVETFRSIGPALLISTVVLSVGFLAFSLSHFHMNVTLGIMSSLTFLIALIFDFIMLPLLLLAFGPKPKPVTEPLKNTVAA</sequence>
<dbReference type="RefSeq" id="WP_011396363.1">
    <property type="nucleotide sequence ID" value="NC_007645.1"/>
</dbReference>
<dbReference type="STRING" id="349521.HCH_02489"/>
<evidence type="ECO:0000256" key="1">
    <source>
        <dbReference type="ARBA" id="ARBA00004651"/>
    </source>
</evidence>
<evidence type="ECO:0000256" key="2">
    <source>
        <dbReference type="ARBA" id="ARBA00022475"/>
    </source>
</evidence>
<dbReference type="GO" id="GO:0005886">
    <property type="term" value="C:plasma membrane"/>
    <property type="evidence" value="ECO:0007669"/>
    <property type="project" value="UniProtKB-SubCell"/>
</dbReference>